<reference evidence="1 2" key="1">
    <citation type="submission" date="2019-06" db="EMBL/GenBank/DDBJ databases">
        <title>Draft genome of Aliikangiella marina GYP-15.</title>
        <authorList>
            <person name="Wang G."/>
        </authorList>
    </citation>
    <scope>NUCLEOTIDE SEQUENCE [LARGE SCALE GENOMIC DNA]</scope>
    <source>
        <strain evidence="1 2">GYP-15</strain>
    </source>
</reference>
<name>A0A545TEI3_9GAMM</name>
<dbReference type="OrthoDB" id="9800549at2"/>
<comment type="caution">
    <text evidence="1">The sequence shown here is derived from an EMBL/GenBank/DDBJ whole genome shotgun (WGS) entry which is preliminary data.</text>
</comment>
<protein>
    <submittedName>
        <fullName evidence="1">Response regulator receiver protein</fullName>
    </submittedName>
</protein>
<evidence type="ECO:0000313" key="1">
    <source>
        <dbReference type="EMBL" id="TQV75620.1"/>
    </source>
</evidence>
<dbReference type="Proteomes" id="UP000317839">
    <property type="component" value="Unassembled WGS sequence"/>
</dbReference>
<evidence type="ECO:0000313" key="2">
    <source>
        <dbReference type="Proteomes" id="UP000317839"/>
    </source>
</evidence>
<accession>A0A545TEI3</accession>
<proteinExistence type="predicted"/>
<gene>
    <name evidence="1" type="ORF">FLL45_08110</name>
</gene>
<organism evidence="1 2">
    <name type="scientific">Aliikangiella marina</name>
    <dbReference type="NCBI Taxonomy" id="1712262"/>
    <lineage>
        <taxon>Bacteria</taxon>
        <taxon>Pseudomonadati</taxon>
        <taxon>Pseudomonadota</taxon>
        <taxon>Gammaproteobacteria</taxon>
        <taxon>Oceanospirillales</taxon>
        <taxon>Pleioneaceae</taxon>
        <taxon>Aliikangiella</taxon>
    </lineage>
</organism>
<dbReference type="AlphaFoldDB" id="A0A545TEI3"/>
<keyword evidence="2" id="KW-1185">Reference proteome</keyword>
<sequence length="99" mass="10808">MIISSSVCANTWHSAEIQRIYPLANGDFVISFKSDAPDCTNPNTPKYHYVSSGQGGLSPEGRDKIYSLVLTAATSGKSVSINFDKNDNNCYVNRALINF</sequence>
<dbReference type="EMBL" id="VIKR01000002">
    <property type="protein sequence ID" value="TQV75620.1"/>
    <property type="molecule type" value="Genomic_DNA"/>
</dbReference>